<evidence type="ECO:0000313" key="1">
    <source>
        <dbReference type="EMBL" id="KAG2836106.1"/>
    </source>
</evidence>
<name>A0A8T1B9R4_9STRA</name>
<organism evidence="2 5">
    <name type="scientific">Phytophthora cactorum</name>
    <dbReference type="NCBI Taxonomy" id="29920"/>
    <lineage>
        <taxon>Eukaryota</taxon>
        <taxon>Sar</taxon>
        <taxon>Stramenopiles</taxon>
        <taxon>Oomycota</taxon>
        <taxon>Peronosporomycetes</taxon>
        <taxon>Peronosporales</taxon>
        <taxon>Peronosporaceae</taxon>
        <taxon>Phytophthora</taxon>
    </lineage>
</organism>
<evidence type="ECO:0000313" key="3">
    <source>
        <dbReference type="EMBL" id="KAG2900639.1"/>
    </source>
</evidence>
<reference evidence="2" key="1">
    <citation type="submission" date="2018-10" db="EMBL/GenBank/DDBJ databases">
        <title>Effector identification in a new, highly contiguous assembly of the strawberry crown rot pathogen Phytophthora cactorum.</title>
        <authorList>
            <person name="Armitage A.D."/>
            <person name="Nellist C.F."/>
            <person name="Bates H."/>
            <person name="Vickerstaff R.J."/>
            <person name="Harrison R.J."/>
        </authorList>
    </citation>
    <scope>NUCLEOTIDE SEQUENCE</scope>
    <source>
        <strain evidence="1">15-7</strain>
        <strain evidence="2">4032</strain>
        <strain evidence="3">4040</strain>
        <strain evidence="4">P421</strain>
    </source>
</reference>
<accession>A0A8T1B9R4</accession>
<dbReference type="AlphaFoldDB" id="A0A8T1B9R4"/>
<dbReference type="Proteomes" id="UP000760860">
    <property type="component" value="Unassembled WGS sequence"/>
</dbReference>
<evidence type="ECO:0000313" key="5">
    <source>
        <dbReference type="Proteomes" id="UP000774804"/>
    </source>
</evidence>
<dbReference type="Proteomes" id="UP000736787">
    <property type="component" value="Unassembled WGS sequence"/>
</dbReference>
<dbReference type="Proteomes" id="UP000735874">
    <property type="component" value="Unassembled WGS sequence"/>
</dbReference>
<dbReference type="EMBL" id="RCMV01001176">
    <property type="protein sequence ID" value="KAG3209952.1"/>
    <property type="molecule type" value="Genomic_DNA"/>
</dbReference>
<evidence type="ECO:0000313" key="4">
    <source>
        <dbReference type="EMBL" id="KAG3209952.1"/>
    </source>
</evidence>
<comment type="caution">
    <text evidence="2">The sequence shown here is derived from an EMBL/GenBank/DDBJ whole genome shotgun (WGS) entry which is preliminary data.</text>
</comment>
<protein>
    <submittedName>
        <fullName evidence="2">Uncharacterized protein</fullName>
    </submittedName>
</protein>
<proteinExistence type="predicted"/>
<dbReference type="EMBL" id="RCMG01001107">
    <property type="protein sequence ID" value="KAG2836106.1"/>
    <property type="molecule type" value="Genomic_DNA"/>
</dbReference>
<evidence type="ECO:0000313" key="2">
    <source>
        <dbReference type="EMBL" id="KAG2898369.1"/>
    </source>
</evidence>
<sequence length="37" mass="4347">MLSASQLLKHCYIHSKIDTSWKNHFSEWKLQPSVVFG</sequence>
<gene>
    <name evidence="1" type="ORF">PC113_g20097</name>
    <name evidence="2" type="ORF">PC115_g16877</name>
    <name evidence="3" type="ORF">PC117_g21919</name>
    <name evidence="4" type="ORF">PC129_g19048</name>
</gene>
<dbReference type="Proteomes" id="UP000774804">
    <property type="component" value="Unassembled WGS sequence"/>
</dbReference>
<dbReference type="EMBL" id="RCMK01001150">
    <property type="protein sequence ID" value="KAG2900639.1"/>
    <property type="molecule type" value="Genomic_DNA"/>
</dbReference>
<dbReference type="EMBL" id="RCMI01000766">
    <property type="protein sequence ID" value="KAG2898369.1"/>
    <property type="molecule type" value="Genomic_DNA"/>
</dbReference>